<feature type="region of interest" description="Disordered" evidence="1">
    <location>
        <begin position="160"/>
        <end position="195"/>
    </location>
</feature>
<evidence type="ECO:0000313" key="3">
    <source>
        <dbReference type="Proteomes" id="UP001152795"/>
    </source>
</evidence>
<proteinExistence type="predicted"/>
<keyword evidence="3" id="KW-1185">Reference proteome</keyword>
<sequence length="318" mass="36649">METFNLLPYCETNDIFRVSFDFYTPRPQFVIIPTEIESIDPEFCAMSAEQTCILIDTVRSVMSCFRIPEGILSIHRGSWKSRPAKSFHCHLCVHAERYLEIFERKKKGIPNWPSVAYVTRQWGWNKDPRSYAQNVRGYPYKSRFKEDVSGVLELIQDSSRRESLGTRMPQDDACSQATDSSHPSPIPSPHNPKPSPQALLGNCLTKVVYHPSHPKIGFVGKKNACVYELHEMLWAIENFARAYGLTDTETDDKNYGCHVCLYFGPAPSDWKFSGETTSEYDIMGYLVTTGPRFYQLCPAEHRQSWFDEFQRSNFKCFT</sequence>
<reference evidence="2" key="1">
    <citation type="submission" date="2020-04" db="EMBL/GenBank/DDBJ databases">
        <authorList>
            <person name="Alioto T."/>
            <person name="Alioto T."/>
            <person name="Gomez Garrido J."/>
        </authorList>
    </citation>
    <scope>NUCLEOTIDE SEQUENCE</scope>
    <source>
        <strain evidence="2">A484AB</strain>
    </source>
</reference>
<dbReference type="OrthoDB" id="9972063at2759"/>
<organism evidence="2 3">
    <name type="scientific">Paramuricea clavata</name>
    <name type="common">Red gorgonian</name>
    <name type="synonym">Violescent sea-whip</name>
    <dbReference type="NCBI Taxonomy" id="317549"/>
    <lineage>
        <taxon>Eukaryota</taxon>
        <taxon>Metazoa</taxon>
        <taxon>Cnidaria</taxon>
        <taxon>Anthozoa</taxon>
        <taxon>Octocorallia</taxon>
        <taxon>Malacalcyonacea</taxon>
        <taxon>Plexauridae</taxon>
        <taxon>Paramuricea</taxon>
    </lineage>
</organism>
<accession>A0A6S7JXB7</accession>
<name>A0A6S7JXB7_PARCT</name>
<dbReference type="AlphaFoldDB" id="A0A6S7JXB7"/>
<feature type="compositionally biased region" description="Pro residues" evidence="1">
    <location>
        <begin position="184"/>
        <end position="195"/>
    </location>
</feature>
<dbReference type="Proteomes" id="UP001152795">
    <property type="component" value="Unassembled WGS sequence"/>
</dbReference>
<gene>
    <name evidence="2" type="ORF">PACLA_8A033924</name>
</gene>
<evidence type="ECO:0000313" key="2">
    <source>
        <dbReference type="EMBL" id="CAB4035791.1"/>
    </source>
</evidence>
<protein>
    <submittedName>
        <fullName evidence="2">Uncharacterized protein</fullName>
    </submittedName>
</protein>
<comment type="caution">
    <text evidence="2">The sequence shown here is derived from an EMBL/GenBank/DDBJ whole genome shotgun (WGS) entry which is preliminary data.</text>
</comment>
<dbReference type="EMBL" id="CACRXK020021371">
    <property type="protein sequence ID" value="CAB4035791.1"/>
    <property type="molecule type" value="Genomic_DNA"/>
</dbReference>
<evidence type="ECO:0000256" key="1">
    <source>
        <dbReference type="SAM" id="MobiDB-lite"/>
    </source>
</evidence>